<organism evidence="2 3">
    <name type="scientific">Facklamia hominis CCUG 36813</name>
    <dbReference type="NCBI Taxonomy" id="883111"/>
    <lineage>
        <taxon>Bacteria</taxon>
        <taxon>Bacillati</taxon>
        <taxon>Bacillota</taxon>
        <taxon>Bacilli</taxon>
        <taxon>Lactobacillales</taxon>
        <taxon>Aerococcaceae</taxon>
        <taxon>Facklamia</taxon>
    </lineage>
</organism>
<dbReference type="PIRSF" id="PIRSF029008">
    <property type="entry name" value="MecA"/>
    <property type="match status" value="1"/>
</dbReference>
<comment type="similarity">
    <text evidence="1">Belongs to the MecA family.</text>
</comment>
<dbReference type="OrthoDB" id="2360201at2"/>
<reference evidence="2 3" key="1">
    <citation type="submission" date="2012-07" db="EMBL/GenBank/DDBJ databases">
        <title>The Genome Sequence of Facklamia hominis CCUG 36813.</title>
        <authorList>
            <consortium name="The Broad Institute Genome Sequencing Platform"/>
            <person name="Earl A."/>
            <person name="Ward D."/>
            <person name="Feldgarden M."/>
            <person name="Gevers D."/>
            <person name="Huys G."/>
            <person name="Walker B."/>
            <person name="Young S.K."/>
            <person name="Zeng Q."/>
            <person name="Gargeya S."/>
            <person name="Fitzgerald M."/>
            <person name="Haas B."/>
            <person name="Abouelleil A."/>
            <person name="Alvarado L."/>
            <person name="Arachchi H.M."/>
            <person name="Berlin A.M."/>
            <person name="Chapman S.B."/>
            <person name="Goldberg J."/>
            <person name="Griggs A."/>
            <person name="Gujja S."/>
            <person name="Hansen M."/>
            <person name="Howarth C."/>
            <person name="Imamovic A."/>
            <person name="Larimer J."/>
            <person name="McCowen C."/>
            <person name="Montmayeur A."/>
            <person name="Murphy C."/>
            <person name="Neiman D."/>
            <person name="Pearson M."/>
            <person name="Priest M."/>
            <person name="Roberts A."/>
            <person name="Saif S."/>
            <person name="Shea T."/>
            <person name="Sisk P."/>
            <person name="Sykes S."/>
            <person name="Wortman J."/>
            <person name="Nusbaum C."/>
            <person name="Birren B."/>
        </authorList>
    </citation>
    <scope>NUCLEOTIDE SEQUENCE [LARGE SCALE GENOMIC DNA]</scope>
    <source>
        <strain evidence="2 3">CCUG 36813</strain>
    </source>
</reference>
<dbReference type="PATRIC" id="fig|883111.3.peg.812"/>
<dbReference type="HOGENOM" id="CLU_071496_2_0_9"/>
<proteinExistence type="inferred from homology"/>
<name>K1MEX0_9LACT</name>
<gene>
    <name evidence="2" type="ORF">HMPREF9706_00814</name>
</gene>
<evidence type="ECO:0008006" key="4">
    <source>
        <dbReference type="Google" id="ProtNLM"/>
    </source>
</evidence>
<evidence type="ECO:0000313" key="3">
    <source>
        <dbReference type="Proteomes" id="UP000004465"/>
    </source>
</evidence>
<evidence type="ECO:0000256" key="1">
    <source>
        <dbReference type="ARBA" id="ARBA00005397"/>
    </source>
</evidence>
<dbReference type="InterPro" id="IPR038471">
    <property type="entry name" value="MecA_C_sf"/>
</dbReference>
<keyword evidence="3" id="KW-1185">Reference proteome</keyword>
<dbReference type="EMBL" id="AGZD01000007">
    <property type="protein sequence ID" value="EKB54624.1"/>
    <property type="molecule type" value="Genomic_DNA"/>
</dbReference>
<dbReference type="PANTHER" id="PTHR39161">
    <property type="entry name" value="ADAPTER PROTEIN MECA"/>
    <property type="match status" value="1"/>
</dbReference>
<dbReference type="InterPro" id="IPR008681">
    <property type="entry name" value="Neg-reg_MecA"/>
</dbReference>
<dbReference type="Pfam" id="PF05389">
    <property type="entry name" value="MecA"/>
    <property type="match status" value="1"/>
</dbReference>
<dbReference type="PANTHER" id="PTHR39161:SF1">
    <property type="entry name" value="ADAPTER PROTEIN MECA 1"/>
    <property type="match status" value="1"/>
</dbReference>
<dbReference type="AlphaFoldDB" id="K1MEX0"/>
<protein>
    <recommendedName>
        <fullName evidence="4">Adapter protein MecA</fullName>
    </recommendedName>
</protein>
<evidence type="ECO:0000313" key="2">
    <source>
        <dbReference type="EMBL" id="EKB54624.1"/>
    </source>
</evidence>
<dbReference type="Proteomes" id="UP000004465">
    <property type="component" value="Unassembled WGS sequence"/>
</dbReference>
<dbReference type="Gene3D" id="3.30.70.1950">
    <property type="match status" value="1"/>
</dbReference>
<sequence>MEMEHINDNLIKVIIKTEDLLDRGINFLDLIGDQAQIEKFFYSILEEVDVDRHFNDSDAVTFQVIPNSQGLELYISRANVEDLDKVWDDELSRRLRARQERLHKEGQEETEDLMEAPNSYVDKRILQQILEAIPSKSANESDEVTPEDETIEYEVVQFSSLEDFLKLARELPLTEVESDLYHMGDNYYLVLYGLEEFVKDESQANRLLNLFEYGEAVYVTIAVLQEHGQMIRSEDALAFFGKQL</sequence>
<dbReference type="STRING" id="883111.HMPREF9706_00814"/>
<comment type="caution">
    <text evidence="2">The sequence shown here is derived from an EMBL/GenBank/DDBJ whole genome shotgun (WGS) entry which is preliminary data.</text>
</comment>
<accession>K1MEX0</accession>